<feature type="signal peptide" evidence="2">
    <location>
        <begin position="1"/>
        <end position="21"/>
    </location>
</feature>
<keyword evidence="2" id="KW-0732">Signal</keyword>
<evidence type="ECO:0000256" key="1">
    <source>
        <dbReference type="SAM" id="MobiDB-lite"/>
    </source>
</evidence>
<evidence type="ECO:0000256" key="2">
    <source>
        <dbReference type="SAM" id="SignalP"/>
    </source>
</evidence>
<feature type="chain" id="PRO_5032454627" evidence="2">
    <location>
        <begin position="22"/>
        <end position="178"/>
    </location>
</feature>
<organism evidence="3 4">
    <name type="scientific">Mytilus galloprovincialis</name>
    <name type="common">Mediterranean mussel</name>
    <dbReference type="NCBI Taxonomy" id="29158"/>
    <lineage>
        <taxon>Eukaryota</taxon>
        <taxon>Metazoa</taxon>
        <taxon>Spiralia</taxon>
        <taxon>Lophotrochozoa</taxon>
        <taxon>Mollusca</taxon>
        <taxon>Bivalvia</taxon>
        <taxon>Autobranchia</taxon>
        <taxon>Pteriomorphia</taxon>
        <taxon>Mytilida</taxon>
        <taxon>Mytiloidea</taxon>
        <taxon>Mytilidae</taxon>
        <taxon>Mytilinae</taxon>
        <taxon>Mytilus</taxon>
    </lineage>
</organism>
<dbReference type="Proteomes" id="UP000596742">
    <property type="component" value="Unassembled WGS sequence"/>
</dbReference>
<feature type="non-terminal residue" evidence="3">
    <location>
        <position position="178"/>
    </location>
</feature>
<feature type="compositionally biased region" description="Polar residues" evidence="1">
    <location>
        <begin position="57"/>
        <end position="68"/>
    </location>
</feature>
<dbReference type="EMBL" id="UYJE01004339">
    <property type="protein sequence ID" value="VDI27203.1"/>
    <property type="molecule type" value="Genomic_DNA"/>
</dbReference>
<proteinExistence type="predicted"/>
<protein>
    <submittedName>
        <fullName evidence="3">Uncharacterized protein</fullName>
    </submittedName>
</protein>
<dbReference type="AlphaFoldDB" id="A0A8B6E0Q5"/>
<evidence type="ECO:0000313" key="3">
    <source>
        <dbReference type="EMBL" id="VDI27203.1"/>
    </source>
</evidence>
<accession>A0A8B6E0Q5</accession>
<name>A0A8B6E0Q5_MYTGA</name>
<gene>
    <name evidence="3" type="ORF">MGAL_10B089233</name>
</gene>
<feature type="region of interest" description="Disordered" evidence="1">
    <location>
        <begin position="57"/>
        <end position="85"/>
    </location>
</feature>
<feature type="compositionally biased region" description="Polar residues" evidence="1">
    <location>
        <begin position="75"/>
        <end position="85"/>
    </location>
</feature>
<reference evidence="3" key="1">
    <citation type="submission" date="2018-11" db="EMBL/GenBank/DDBJ databases">
        <authorList>
            <person name="Alioto T."/>
            <person name="Alioto T."/>
        </authorList>
    </citation>
    <scope>NUCLEOTIDE SEQUENCE</scope>
</reference>
<comment type="caution">
    <text evidence="3">The sequence shown here is derived from an EMBL/GenBank/DDBJ whole genome shotgun (WGS) entry which is preliminary data.</text>
</comment>
<evidence type="ECO:0000313" key="4">
    <source>
        <dbReference type="Proteomes" id="UP000596742"/>
    </source>
</evidence>
<sequence length="178" mass="18919">MVYFTVFYFLIGSVCESSSTATPSLSISPSMTTQSSVSETLPLIQTSSVYYQLSSSTDSPQEISSTATPYLPISPSMTTQPSVTESTPLITTSSVYDYLSSSTASLEGKQSTSKNQPNIHQGPRYTFGCLENGNVMVKGVSTGTNITIVSDQCKNKTHTSSGSSITIEAICLSPKVFT</sequence>
<keyword evidence="4" id="KW-1185">Reference proteome</keyword>